<evidence type="ECO:0000313" key="8">
    <source>
        <dbReference type="Proteomes" id="UP000275267"/>
    </source>
</evidence>
<dbReference type="OrthoDB" id="202672at2759"/>
<evidence type="ECO:0000256" key="5">
    <source>
        <dbReference type="ARBA" id="ARBA00023136"/>
    </source>
</evidence>
<organism evidence="7 8">
    <name type="scientific">Panicum miliaceum</name>
    <name type="common">Proso millet</name>
    <name type="synonym">Broomcorn millet</name>
    <dbReference type="NCBI Taxonomy" id="4540"/>
    <lineage>
        <taxon>Eukaryota</taxon>
        <taxon>Viridiplantae</taxon>
        <taxon>Streptophyta</taxon>
        <taxon>Embryophyta</taxon>
        <taxon>Tracheophyta</taxon>
        <taxon>Spermatophyta</taxon>
        <taxon>Magnoliopsida</taxon>
        <taxon>Liliopsida</taxon>
        <taxon>Poales</taxon>
        <taxon>Poaceae</taxon>
        <taxon>PACMAD clade</taxon>
        <taxon>Panicoideae</taxon>
        <taxon>Panicodae</taxon>
        <taxon>Paniceae</taxon>
        <taxon>Panicinae</taxon>
        <taxon>Panicum</taxon>
        <taxon>Panicum sect. Panicum</taxon>
    </lineage>
</organism>
<gene>
    <name evidence="7" type="ORF">C2845_PM16G13800</name>
</gene>
<proteinExistence type="predicted"/>
<feature type="transmembrane region" description="Helical" evidence="6">
    <location>
        <begin position="49"/>
        <end position="72"/>
    </location>
</feature>
<dbReference type="STRING" id="4540.A0A3L6PV49"/>
<evidence type="ECO:0000256" key="3">
    <source>
        <dbReference type="ARBA" id="ARBA00022824"/>
    </source>
</evidence>
<dbReference type="GO" id="GO:0005789">
    <property type="term" value="C:endoplasmic reticulum membrane"/>
    <property type="evidence" value="ECO:0007669"/>
    <property type="project" value="UniProtKB-SubCell"/>
</dbReference>
<evidence type="ECO:0000256" key="6">
    <source>
        <dbReference type="SAM" id="Phobius"/>
    </source>
</evidence>
<evidence type="ECO:0000256" key="4">
    <source>
        <dbReference type="ARBA" id="ARBA00022989"/>
    </source>
</evidence>
<feature type="non-terminal residue" evidence="7">
    <location>
        <position position="1"/>
    </location>
</feature>
<dbReference type="PANTHER" id="PTHR33727">
    <property type="entry name" value="OS07G0446900 PROTEIN"/>
    <property type="match status" value="1"/>
</dbReference>
<reference evidence="8" key="1">
    <citation type="journal article" date="2019" name="Nat. Commun.">
        <title>The genome of broomcorn millet.</title>
        <authorList>
            <person name="Zou C."/>
            <person name="Miki D."/>
            <person name="Li D."/>
            <person name="Tang Q."/>
            <person name="Xiao L."/>
            <person name="Rajput S."/>
            <person name="Deng P."/>
            <person name="Jia W."/>
            <person name="Huang R."/>
            <person name="Zhang M."/>
            <person name="Sun Y."/>
            <person name="Hu J."/>
            <person name="Fu X."/>
            <person name="Schnable P.S."/>
            <person name="Li F."/>
            <person name="Zhang H."/>
            <person name="Feng B."/>
            <person name="Zhu X."/>
            <person name="Liu R."/>
            <person name="Schnable J.C."/>
            <person name="Zhu J.-K."/>
            <person name="Zhang H."/>
        </authorList>
    </citation>
    <scope>NUCLEOTIDE SEQUENCE [LARGE SCALE GENOMIC DNA]</scope>
</reference>
<comment type="caution">
    <text evidence="7">The sequence shown here is derived from an EMBL/GenBank/DDBJ whole genome shotgun (WGS) entry which is preliminary data.</text>
</comment>
<evidence type="ECO:0000256" key="1">
    <source>
        <dbReference type="ARBA" id="ARBA00004477"/>
    </source>
</evidence>
<dbReference type="PANTHER" id="PTHR33727:SF5">
    <property type="entry name" value="PROTEIN, PUTATIVE (DUF3317)-RELATED"/>
    <property type="match status" value="1"/>
</dbReference>
<name>A0A3L6PV49_PANMI</name>
<sequence length="152" mass="16693">LGRMNWIGRKIHVYNVTIGLYMLDWWERYLFKERRVSWGRAGAGPGPAMLEVVISIPAILLLIVLALGCYLLGRNRGRAEAAAAAPLQFAPPAPPPGLPPNAFARSPFHVDHYFHEPAHGILLTARSDLAWMIDLDDGGNRPATASIDGDMN</sequence>
<evidence type="ECO:0000256" key="2">
    <source>
        <dbReference type="ARBA" id="ARBA00022692"/>
    </source>
</evidence>
<dbReference type="EMBL" id="PQIB02000015">
    <property type="protein sequence ID" value="RLM65592.1"/>
    <property type="molecule type" value="Genomic_DNA"/>
</dbReference>
<accession>A0A3L6PV49</accession>
<evidence type="ECO:0000313" key="7">
    <source>
        <dbReference type="EMBL" id="RLM65592.1"/>
    </source>
</evidence>
<keyword evidence="3" id="KW-0256">Endoplasmic reticulum</keyword>
<comment type="subcellular location">
    <subcellularLocation>
        <location evidence="1">Endoplasmic reticulum membrane</location>
        <topology evidence="1">Multi-pass membrane protein</topology>
    </subcellularLocation>
</comment>
<keyword evidence="4 6" id="KW-1133">Transmembrane helix</keyword>
<keyword evidence="5 6" id="KW-0472">Membrane</keyword>
<feature type="transmembrane region" description="Helical" evidence="6">
    <location>
        <begin position="12"/>
        <end position="29"/>
    </location>
</feature>
<dbReference type="Proteomes" id="UP000275267">
    <property type="component" value="Unassembled WGS sequence"/>
</dbReference>
<keyword evidence="2 6" id="KW-0812">Transmembrane</keyword>
<dbReference type="Pfam" id="PF11779">
    <property type="entry name" value="SPT_ssu-like"/>
    <property type="match status" value="1"/>
</dbReference>
<dbReference type="InterPro" id="IPR024512">
    <property type="entry name" value="Ser_palmitoyltrfase_ssu-like"/>
</dbReference>
<dbReference type="AlphaFoldDB" id="A0A3L6PV49"/>
<protein>
    <submittedName>
        <fullName evidence="7">Uncharacterized protein</fullName>
    </submittedName>
</protein>
<keyword evidence="8" id="KW-1185">Reference proteome</keyword>